<dbReference type="GO" id="GO:0003677">
    <property type="term" value="F:DNA binding"/>
    <property type="evidence" value="ECO:0007669"/>
    <property type="project" value="InterPro"/>
</dbReference>
<dbReference type="STRING" id="317619.GCA_000332315_03500"/>
<dbReference type="eggNOG" id="COG1943">
    <property type="taxonomic scope" value="Bacteria"/>
</dbReference>
<organism evidence="2 3">
    <name type="scientific">Prochlorothrix hollandica PCC 9006 = CALU 1027</name>
    <dbReference type="NCBI Taxonomy" id="317619"/>
    <lineage>
        <taxon>Bacteria</taxon>
        <taxon>Bacillati</taxon>
        <taxon>Cyanobacteriota</taxon>
        <taxon>Cyanophyceae</taxon>
        <taxon>Prochlorotrichales</taxon>
        <taxon>Prochlorotrichaceae</taxon>
        <taxon>Prochlorothrix</taxon>
    </lineage>
</organism>
<dbReference type="AlphaFoldDB" id="A0A0M2PY69"/>
<proteinExistence type="predicted"/>
<dbReference type="GO" id="GO:0004803">
    <property type="term" value="F:transposase activity"/>
    <property type="evidence" value="ECO:0007669"/>
    <property type="project" value="InterPro"/>
</dbReference>
<comment type="caution">
    <text evidence="2">The sequence shown here is derived from an EMBL/GenBank/DDBJ whole genome shotgun (WGS) entry which is preliminary data.</text>
</comment>
<dbReference type="InterPro" id="IPR036515">
    <property type="entry name" value="Transposase_17_sf"/>
</dbReference>
<keyword evidence="3" id="KW-1185">Reference proteome</keyword>
<dbReference type="EMBL" id="AJTX02000002">
    <property type="protein sequence ID" value="KKJ01120.1"/>
    <property type="molecule type" value="Genomic_DNA"/>
</dbReference>
<evidence type="ECO:0000313" key="2">
    <source>
        <dbReference type="EMBL" id="KKJ01120.1"/>
    </source>
</evidence>
<dbReference type="SMART" id="SM01321">
    <property type="entry name" value="Y1_Tnp"/>
    <property type="match status" value="1"/>
</dbReference>
<dbReference type="SUPFAM" id="SSF143422">
    <property type="entry name" value="Transposase IS200-like"/>
    <property type="match status" value="1"/>
</dbReference>
<protein>
    <submittedName>
        <fullName evidence="2">Transposase</fullName>
    </submittedName>
</protein>
<dbReference type="Gene3D" id="3.30.70.1290">
    <property type="entry name" value="Transposase IS200-like"/>
    <property type="match status" value="1"/>
</dbReference>
<dbReference type="PANTHER" id="PTHR34322">
    <property type="entry name" value="TRANSPOSASE, Y1_TNP DOMAIN-CONTAINING"/>
    <property type="match status" value="1"/>
</dbReference>
<evidence type="ECO:0000259" key="1">
    <source>
        <dbReference type="SMART" id="SM01321"/>
    </source>
</evidence>
<name>A0A0M2PY69_PROHO</name>
<dbReference type="InterPro" id="IPR002686">
    <property type="entry name" value="Transposase_17"/>
</dbReference>
<accession>A0A0M2PY69</accession>
<dbReference type="OrthoDB" id="9788881at2"/>
<dbReference type="Pfam" id="PF01797">
    <property type="entry name" value="Y1_Tnp"/>
    <property type="match status" value="1"/>
</dbReference>
<sequence length="260" mass="30756">MARKPRNLQMGYCYHVTVRCNNREFKLTRLECREVLLYAIKKCQEKYSFKVYALCIMSNHVHYLLAPADVEELPKIMQWLNWYTAMCFNRMLNRTGHFWEKRYHSTGFPMSDKKRALNTIRYIHANPKAAGMQTGFFYDFSNYGSYARLTEDGITEWHPAFLALGATLELCAAAYRRFCERYRPKPKPERRNHWGSKLLKGILEKVKAQKGKGKPKTSPGQLGLWEEWQPPEEIHEIAAQFMRANCYDPQYFDQFLDPRV</sequence>
<dbReference type="PANTHER" id="PTHR34322:SF2">
    <property type="entry name" value="TRANSPOSASE IS200-LIKE DOMAIN-CONTAINING PROTEIN"/>
    <property type="match status" value="1"/>
</dbReference>
<gene>
    <name evidence="2" type="ORF">PROH_01615</name>
</gene>
<evidence type="ECO:0000313" key="3">
    <source>
        <dbReference type="Proteomes" id="UP000034681"/>
    </source>
</evidence>
<feature type="domain" description="Transposase IS200-like" evidence="1">
    <location>
        <begin position="9"/>
        <end position="126"/>
    </location>
</feature>
<reference evidence="2" key="1">
    <citation type="submission" date="2012-04" db="EMBL/GenBank/DDBJ databases">
        <authorList>
            <person name="Borisov I.G."/>
            <person name="Ivanikova N.V."/>
            <person name="Pinevich A.V."/>
        </authorList>
    </citation>
    <scope>NUCLEOTIDE SEQUENCE [LARGE SCALE GENOMIC DNA]</scope>
    <source>
        <strain evidence="2">CALU 1027</strain>
    </source>
</reference>
<dbReference type="Proteomes" id="UP000034681">
    <property type="component" value="Unassembled WGS sequence"/>
</dbReference>
<dbReference type="GO" id="GO:0006313">
    <property type="term" value="P:DNA transposition"/>
    <property type="evidence" value="ECO:0007669"/>
    <property type="project" value="InterPro"/>
</dbReference>
<dbReference type="RefSeq" id="WP_026099733.1">
    <property type="nucleotide sequence ID" value="NZ_KB235941.1"/>
</dbReference>